<evidence type="ECO:0000259" key="1">
    <source>
        <dbReference type="SMART" id="SM00479"/>
    </source>
</evidence>
<dbReference type="GO" id="GO:0004527">
    <property type="term" value="F:exonuclease activity"/>
    <property type="evidence" value="ECO:0007669"/>
    <property type="project" value="UniProtKB-ARBA"/>
</dbReference>
<dbReference type="STRING" id="1122240.GCA_000620105_02678"/>
<dbReference type="EMBL" id="CP028519">
    <property type="protein sequence ID" value="AVY95726.1"/>
    <property type="molecule type" value="Genomic_DNA"/>
</dbReference>
<organism evidence="2 3">
    <name type="scientific">Microvirgula aerodenitrificans</name>
    <dbReference type="NCBI Taxonomy" id="57480"/>
    <lineage>
        <taxon>Bacteria</taxon>
        <taxon>Pseudomonadati</taxon>
        <taxon>Pseudomonadota</taxon>
        <taxon>Betaproteobacteria</taxon>
        <taxon>Neisseriales</taxon>
        <taxon>Aquaspirillaceae</taxon>
        <taxon>Microvirgula</taxon>
    </lineage>
</organism>
<dbReference type="KEGG" id="maer:DAI18_18015"/>
<dbReference type="InterPro" id="IPR013520">
    <property type="entry name" value="Ribonucl_H"/>
</dbReference>
<dbReference type="CDD" id="cd06127">
    <property type="entry name" value="DEDDh"/>
    <property type="match status" value="1"/>
</dbReference>
<proteinExistence type="predicted"/>
<dbReference type="GO" id="GO:0003676">
    <property type="term" value="F:nucleic acid binding"/>
    <property type="evidence" value="ECO:0007669"/>
    <property type="project" value="InterPro"/>
</dbReference>
<accession>A0A2S0PEC4</accession>
<keyword evidence="3" id="KW-1185">Reference proteome</keyword>
<dbReference type="Pfam" id="PF00929">
    <property type="entry name" value="RNase_T"/>
    <property type="match status" value="1"/>
</dbReference>
<dbReference type="GO" id="GO:0006259">
    <property type="term" value="P:DNA metabolic process"/>
    <property type="evidence" value="ECO:0007669"/>
    <property type="project" value="UniProtKB-ARBA"/>
</dbReference>
<protein>
    <submittedName>
        <fullName evidence="2">DNA polymerase III subunit epsilon</fullName>
    </submittedName>
</protein>
<feature type="domain" description="Exonuclease" evidence="1">
    <location>
        <begin position="2"/>
        <end position="161"/>
    </location>
</feature>
<name>A0A2S0PEC4_9NEIS</name>
<dbReference type="Gene3D" id="3.30.420.10">
    <property type="entry name" value="Ribonuclease H-like superfamily/Ribonuclease H"/>
    <property type="match status" value="1"/>
</dbReference>
<dbReference type="RefSeq" id="WP_107890119.1">
    <property type="nucleotide sequence ID" value="NZ_CP028519.1"/>
</dbReference>
<sequence>MSALIFDTETTGLREPQVIEAAWLRITSLTPLATGDAYEQRFRPNKPIDFGAMATHHITDEDLANCQPSNSFRLPDGVQYLIGHNIDYDWGVIGQPDVRRIDTLVLSRLLWPEADSHKQTALLYMLDRPFARQHAPAAHSAAADVFMLAHLLTHILDRLGNPTTLDELWRHSEAARLPRTMTFGKHKGELLGDVPVDYRRWLLGQPDLDPYLRRALEAL</sequence>
<dbReference type="Proteomes" id="UP000244173">
    <property type="component" value="Chromosome"/>
</dbReference>
<dbReference type="OrthoDB" id="7822240at2"/>
<dbReference type="SUPFAM" id="SSF53098">
    <property type="entry name" value="Ribonuclease H-like"/>
    <property type="match status" value="1"/>
</dbReference>
<gene>
    <name evidence="2" type="ORF">DAI18_18015</name>
</gene>
<dbReference type="InterPro" id="IPR036397">
    <property type="entry name" value="RNaseH_sf"/>
</dbReference>
<dbReference type="AlphaFoldDB" id="A0A2S0PEC4"/>
<evidence type="ECO:0000313" key="2">
    <source>
        <dbReference type="EMBL" id="AVY95726.1"/>
    </source>
</evidence>
<dbReference type="SMART" id="SM00479">
    <property type="entry name" value="EXOIII"/>
    <property type="match status" value="1"/>
</dbReference>
<dbReference type="InterPro" id="IPR012337">
    <property type="entry name" value="RNaseH-like_sf"/>
</dbReference>
<evidence type="ECO:0000313" key="3">
    <source>
        <dbReference type="Proteomes" id="UP000244173"/>
    </source>
</evidence>
<reference evidence="2 3" key="1">
    <citation type="submission" date="2018-04" db="EMBL/GenBank/DDBJ databases">
        <title>Denitrifier Microvirgula.</title>
        <authorList>
            <person name="Anderson E."/>
            <person name="Jang J."/>
            <person name="Ishii S."/>
        </authorList>
    </citation>
    <scope>NUCLEOTIDE SEQUENCE [LARGE SCALE GENOMIC DNA]</scope>
    <source>
        <strain evidence="2 3">BE2.4</strain>
    </source>
</reference>